<evidence type="ECO:0000256" key="6">
    <source>
        <dbReference type="SAM" id="Phobius"/>
    </source>
</evidence>
<dbReference type="InterPro" id="IPR022791">
    <property type="entry name" value="L-PG_synthase/AglD"/>
</dbReference>
<evidence type="ECO:0000256" key="2">
    <source>
        <dbReference type="ARBA" id="ARBA00022475"/>
    </source>
</evidence>
<evidence type="ECO:0000256" key="3">
    <source>
        <dbReference type="ARBA" id="ARBA00022692"/>
    </source>
</evidence>
<sequence length="313" mass="36266">MSFKIFFKKSPVLVGFIILLFLLKKADISKIILNLESVRYRFLLPLLIFIPAGIVLSAFKWSVLLKKQKIEAPFIKLIKFNLIGQFYGMITPGRLGNLIRINYLKKYTQKSYGQCSASVFLDKLIDFLILLILSFLGILFFIQYLPLKFVYLDIGYLFLLLVVVFFVINQKLNKKWLRFVYYKLVPHKYKEFLKSIYYSFYRDFPSHPIIFLASLLSLLTWIILITTSYFIIQSINVNINWFYFAAALIIASVVSVLPISISGWGTREAVLIVLLSPFSVSLEEILAFSVLNFFLLSVVPGLMGAVWNFFKKV</sequence>
<proteinExistence type="predicted"/>
<reference evidence="7 8" key="1">
    <citation type="journal article" date="2016" name="Nat. Commun.">
        <title>Thousands of microbial genomes shed light on interconnected biogeochemical processes in an aquifer system.</title>
        <authorList>
            <person name="Anantharaman K."/>
            <person name="Brown C.T."/>
            <person name="Hug L.A."/>
            <person name="Sharon I."/>
            <person name="Castelle C.J."/>
            <person name="Probst A.J."/>
            <person name="Thomas B.C."/>
            <person name="Singh A."/>
            <person name="Wilkins M.J."/>
            <person name="Karaoz U."/>
            <person name="Brodie E.L."/>
            <person name="Williams K.H."/>
            <person name="Hubbard S.S."/>
            <person name="Banfield J.F."/>
        </authorList>
    </citation>
    <scope>NUCLEOTIDE SEQUENCE [LARGE SCALE GENOMIC DNA]</scope>
</reference>
<name>A0A1F4UQ55_UNCKA</name>
<feature type="transmembrane region" description="Helical" evidence="6">
    <location>
        <begin position="285"/>
        <end position="310"/>
    </location>
</feature>
<evidence type="ECO:0000313" key="7">
    <source>
        <dbReference type="EMBL" id="OGC47085.1"/>
    </source>
</evidence>
<feature type="transmembrane region" description="Helical" evidence="6">
    <location>
        <begin position="124"/>
        <end position="142"/>
    </location>
</feature>
<evidence type="ECO:0008006" key="9">
    <source>
        <dbReference type="Google" id="ProtNLM"/>
    </source>
</evidence>
<evidence type="ECO:0000313" key="8">
    <source>
        <dbReference type="Proteomes" id="UP000176444"/>
    </source>
</evidence>
<evidence type="ECO:0000256" key="5">
    <source>
        <dbReference type="ARBA" id="ARBA00023136"/>
    </source>
</evidence>
<feature type="transmembrane region" description="Helical" evidence="6">
    <location>
        <begin position="42"/>
        <end position="65"/>
    </location>
</feature>
<dbReference type="Proteomes" id="UP000176444">
    <property type="component" value="Unassembled WGS sequence"/>
</dbReference>
<dbReference type="NCBIfam" id="TIGR00374">
    <property type="entry name" value="flippase-like domain"/>
    <property type="match status" value="1"/>
</dbReference>
<gene>
    <name evidence="7" type="ORF">A2713_01845</name>
</gene>
<accession>A0A1F4UQ55</accession>
<organism evidence="7 8">
    <name type="scientific">candidate division WWE3 bacterium RIFCSPHIGHO2_01_FULL_35_17</name>
    <dbReference type="NCBI Taxonomy" id="1802614"/>
    <lineage>
        <taxon>Bacteria</taxon>
        <taxon>Katanobacteria</taxon>
    </lineage>
</organism>
<keyword evidence="3 6" id="KW-0812">Transmembrane</keyword>
<comment type="subcellular location">
    <subcellularLocation>
        <location evidence="1">Cell membrane</location>
        <topology evidence="1">Multi-pass membrane protein</topology>
    </subcellularLocation>
</comment>
<feature type="transmembrane region" description="Helical" evidence="6">
    <location>
        <begin position="149"/>
        <end position="168"/>
    </location>
</feature>
<dbReference type="PANTHER" id="PTHR40277:SF1">
    <property type="entry name" value="BLL5419 PROTEIN"/>
    <property type="match status" value="1"/>
</dbReference>
<dbReference type="Pfam" id="PF03706">
    <property type="entry name" value="LPG_synthase_TM"/>
    <property type="match status" value="1"/>
</dbReference>
<evidence type="ECO:0000256" key="1">
    <source>
        <dbReference type="ARBA" id="ARBA00004651"/>
    </source>
</evidence>
<dbReference type="AlphaFoldDB" id="A0A1F4UQ55"/>
<comment type="caution">
    <text evidence="7">The sequence shown here is derived from an EMBL/GenBank/DDBJ whole genome shotgun (WGS) entry which is preliminary data.</text>
</comment>
<dbReference type="GO" id="GO:0005886">
    <property type="term" value="C:plasma membrane"/>
    <property type="evidence" value="ECO:0007669"/>
    <property type="project" value="UniProtKB-SubCell"/>
</dbReference>
<keyword evidence="2" id="KW-1003">Cell membrane</keyword>
<keyword evidence="5 6" id="KW-0472">Membrane</keyword>
<feature type="transmembrane region" description="Helical" evidence="6">
    <location>
        <begin position="86"/>
        <end position="104"/>
    </location>
</feature>
<keyword evidence="4 6" id="KW-1133">Transmembrane helix</keyword>
<evidence type="ECO:0000256" key="4">
    <source>
        <dbReference type="ARBA" id="ARBA00022989"/>
    </source>
</evidence>
<dbReference type="EMBL" id="MEUX01000022">
    <property type="protein sequence ID" value="OGC47085.1"/>
    <property type="molecule type" value="Genomic_DNA"/>
</dbReference>
<dbReference type="PANTHER" id="PTHR40277">
    <property type="entry name" value="BLL5419 PROTEIN"/>
    <property type="match status" value="1"/>
</dbReference>
<feature type="transmembrane region" description="Helical" evidence="6">
    <location>
        <begin position="241"/>
        <end position="265"/>
    </location>
</feature>
<protein>
    <recommendedName>
        <fullName evidence="9">Flippase-like domain-containing protein</fullName>
    </recommendedName>
</protein>
<feature type="transmembrane region" description="Helical" evidence="6">
    <location>
        <begin position="209"/>
        <end position="232"/>
    </location>
</feature>